<accession>A0A9W9I9B1</accession>
<feature type="region of interest" description="Disordered" evidence="3">
    <location>
        <begin position="300"/>
        <end position="319"/>
    </location>
</feature>
<name>A0A9W9I9B1_9EURO</name>
<dbReference type="SMART" id="SM00784">
    <property type="entry name" value="SPT2"/>
    <property type="match status" value="1"/>
</dbReference>
<feature type="compositionally biased region" description="Polar residues" evidence="3">
    <location>
        <begin position="48"/>
        <end position="59"/>
    </location>
</feature>
<feature type="compositionally biased region" description="Basic and acidic residues" evidence="3">
    <location>
        <begin position="300"/>
        <end position="309"/>
    </location>
</feature>
<feature type="compositionally biased region" description="Basic residues" evidence="3">
    <location>
        <begin position="180"/>
        <end position="193"/>
    </location>
</feature>
<feature type="compositionally biased region" description="Acidic residues" evidence="3">
    <location>
        <begin position="246"/>
        <end position="260"/>
    </location>
</feature>
<gene>
    <name evidence="4" type="ORF">N7492_005174</name>
</gene>
<dbReference type="Proteomes" id="UP001146351">
    <property type="component" value="Unassembled WGS sequence"/>
</dbReference>
<proteinExistence type="inferred from homology"/>
<evidence type="ECO:0000256" key="3">
    <source>
        <dbReference type="SAM" id="MobiDB-lite"/>
    </source>
</evidence>
<feature type="compositionally biased region" description="Basic and acidic residues" evidence="3">
    <location>
        <begin position="66"/>
        <end position="82"/>
    </location>
</feature>
<comment type="caution">
    <text evidence="4">The sequence shown here is derived from an EMBL/GenBank/DDBJ whole genome shotgun (WGS) entry which is preliminary data.</text>
</comment>
<evidence type="ECO:0000313" key="4">
    <source>
        <dbReference type="EMBL" id="KAJ5172581.1"/>
    </source>
</evidence>
<sequence length="319" mass="34091">MSFLDSVLSSIQTGQPARLPVSQPPAPPATSSPTPKKAAGKPVPASRAPSSGVSSAVGNTSGGLKRKAEDQLPRPSKPEAKPASKPAGSPSVPKPVPGAGTTGTKAGPPKAARPAAAAPTATKPPPKGSYADLMQRAKAIKAPPHLGEFRNQAPPPKEKVSWWEHKRRQKEAQAEARAQRTGKKYVPKSRPPPRRSSPQNSTTYKGTAKPAKTPEAPVYRGTAGLPSKRTSTDRAHTKRRANEYLGTDEEDEGDYDDYDDHSDASSDMEAGFDDVDNEEGAALKSAQKEDEKELRMEMAAKKEKMERQRKLAALASRKR</sequence>
<evidence type="ECO:0000313" key="5">
    <source>
        <dbReference type="Proteomes" id="UP001146351"/>
    </source>
</evidence>
<keyword evidence="2" id="KW-0175">Coiled coil</keyword>
<reference evidence="4" key="2">
    <citation type="journal article" date="2023" name="IMA Fungus">
        <title>Comparative genomic study of the Penicillium genus elucidates a diverse pangenome and 15 lateral gene transfer events.</title>
        <authorList>
            <person name="Petersen C."/>
            <person name="Sorensen T."/>
            <person name="Nielsen M.R."/>
            <person name="Sondergaard T.E."/>
            <person name="Sorensen J.L."/>
            <person name="Fitzpatrick D.A."/>
            <person name="Frisvad J.C."/>
            <person name="Nielsen K.L."/>
        </authorList>
    </citation>
    <scope>NUCLEOTIDE SEQUENCE</scope>
    <source>
        <strain evidence="4">IBT 21917</strain>
    </source>
</reference>
<evidence type="ECO:0000256" key="2">
    <source>
        <dbReference type="ARBA" id="ARBA00023054"/>
    </source>
</evidence>
<dbReference type="InterPro" id="IPR013256">
    <property type="entry name" value="Chromatin_SPT2"/>
</dbReference>
<feature type="compositionally biased region" description="Basic and acidic residues" evidence="3">
    <location>
        <begin position="156"/>
        <end position="178"/>
    </location>
</feature>
<comment type="similarity">
    <text evidence="1">Belongs to the SPT2 family.</text>
</comment>
<evidence type="ECO:0000256" key="1">
    <source>
        <dbReference type="ARBA" id="ARBA00006461"/>
    </source>
</evidence>
<dbReference type="EMBL" id="JAPQKO010000003">
    <property type="protein sequence ID" value="KAJ5172581.1"/>
    <property type="molecule type" value="Genomic_DNA"/>
</dbReference>
<feature type="region of interest" description="Disordered" evidence="3">
    <location>
        <begin position="1"/>
        <end position="294"/>
    </location>
</feature>
<keyword evidence="5" id="KW-1185">Reference proteome</keyword>
<feature type="compositionally biased region" description="Low complexity" evidence="3">
    <location>
        <begin position="83"/>
        <end position="121"/>
    </location>
</feature>
<feature type="compositionally biased region" description="Acidic residues" evidence="3">
    <location>
        <begin position="270"/>
        <end position="279"/>
    </location>
</feature>
<dbReference type="AlphaFoldDB" id="A0A9W9I9B1"/>
<dbReference type="Pfam" id="PF08243">
    <property type="entry name" value="SPT2"/>
    <property type="match status" value="1"/>
</dbReference>
<reference evidence="4" key="1">
    <citation type="submission" date="2022-11" db="EMBL/GenBank/DDBJ databases">
        <authorList>
            <person name="Petersen C."/>
        </authorList>
    </citation>
    <scope>NUCLEOTIDE SEQUENCE</scope>
    <source>
        <strain evidence="4">IBT 21917</strain>
    </source>
</reference>
<organism evidence="4 5">
    <name type="scientific">Penicillium capsulatum</name>
    <dbReference type="NCBI Taxonomy" id="69766"/>
    <lineage>
        <taxon>Eukaryota</taxon>
        <taxon>Fungi</taxon>
        <taxon>Dikarya</taxon>
        <taxon>Ascomycota</taxon>
        <taxon>Pezizomycotina</taxon>
        <taxon>Eurotiomycetes</taxon>
        <taxon>Eurotiomycetidae</taxon>
        <taxon>Eurotiales</taxon>
        <taxon>Aspergillaceae</taxon>
        <taxon>Penicillium</taxon>
    </lineage>
</organism>
<dbReference type="OrthoDB" id="5430658at2759"/>
<protein>
    <submittedName>
        <fullName evidence="4">Chromatin SPT2</fullName>
    </submittedName>
</protein>